<accession>A0A2P6N1T4</accession>
<reference evidence="6 7" key="1">
    <citation type="journal article" date="2018" name="Genome Biol. Evol.">
        <title>Multiple Roots of Fruiting Body Formation in Amoebozoa.</title>
        <authorList>
            <person name="Hillmann F."/>
            <person name="Forbes G."/>
            <person name="Novohradska S."/>
            <person name="Ferling I."/>
            <person name="Riege K."/>
            <person name="Groth M."/>
            <person name="Westermann M."/>
            <person name="Marz M."/>
            <person name="Spaller T."/>
            <person name="Winckler T."/>
            <person name="Schaap P."/>
            <person name="Glockner G."/>
        </authorList>
    </citation>
    <scope>NUCLEOTIDE SEQUENCE [LARGE SCALE GENOMIC DNA]</scope>
    <source>
        <strain evidence="6 7">Jena</strain>
    </source>
</reference>
<dbReference type="Pfam" id="PF00617">
    <property type="entry name" value="RasGEF"/>
    <property type="match status" value="1"/>
</dbReference>
<comment type="caution">
    <text evidence="6">The sequence shown here is derived from an EMBL/GenBank/DDBJ whole genome shotgun (WGS) entry which is preliminary data.</text>
</comment>
<dbReference type="InterPro" id="IPR036964">
    <property type="entry name" value="RASGEF_cat_dom_sf"/>
</dbReference>
<dbReference type="PANTHER" id="PTHR23113:SF99">
    <property type="entry name" value="RASGEF DOMAIN-CONTAINING PROTEIN"/>
    <property type="match status" value="1"/>
</dbReference>
<feature type="repeat" description="PPR" evidence="3">
    <location>
        <begin position="73"/>
        <end position="107"/>
    </location>
</feature>
<sequence>MSMEVPAPATISEMKQRLTISEFTNLIVYSMFLPRIANLNRKLVNITVRIDQMAADQVTEVLNQIETNHLKMDDYTYNILIDFYCRRREMDEVEKYFHQMKSMNGLTRITFGSLVGMLTATSDEEGVRKTVEHMLSLNIIPGPKLLTSIIRMYNRKRPFDASKGIEYIRYLHSSKGTKTDIYVWTELLNGGTITWHHMKSCVREMLEHHKEAKVDSRFAYVVLVKAAEVGDSDMMEEMLDICKREGVLLDQRVYLTSLLNISKSRNWNYVRQMMQWMDKTLSAWIKPTNECTQAFFASLQHHRIPVKVVDEYMTKLERMHTIDLRLHVAFLRYLIDVKETNEVFMKWFNLLKERNSHNVPNQIWWTERLEKMIQNGSIVHAREVFDSLSDEKKSAINSKRLFGEKIEASAGVCSPSLYERTPAHLYPSTGREKRSSLNRELFVAWEVPKFRSAEAVFSIAEMNACNTLTDVPVGITLWKLAQDKYDAPSLQAINHGGRVILGVVGEDCTTRNLLSRFRAFLTEVSSGQPSCTMVEDIWLPSGDEFVPSMRQLQCQGVPLDDSNIAVFFVDLNNSIRCDSRALVEQMGIAVFNLLLNPTTRIYADPLISGTVLEDDLLYNYTVQNLFAFADGLFSEKTSMGNSVDINGWITQALETQDHPEMVEQTLMNFPAYVTPKVFLTKLVTRFLFWGSFCSPAKYRRVDFEEIKKIARFLSTWTKLYPKDMDHESVMVANRLYLEYYTLSGKAGYTPLLYGAPQVSRTRSASTKNRVEGEAVRRMWDDPTMLAQQLTLLTSKRFLAIDARELLDLNWTKEDATVTAPNVKSIIDMHNTLVNYITFSVVRVEEADNRANIIKQFVITAKTCLKHLDFESVFIISIALSQTSISRLTRTWRRVDDWTKKQWAKIEEFTQGTMNYKNYRSTIKTLVAEGKGPFVPYLGVTLKDLTFIHEVPKYIDGHHVNSDRMRLVHNAIREVTLLKSTEYDFPPNEFYQTILQMDLPQATEKDIYELSKLREPSNVRHSMPVASLTPPLRLDGIDLDLSPRNTSSSSPRNERESPKKSPLAKLSEEEHQEKINKRKSFVGLSSLIKAFSDGSPGHTKTNRKAEK</sequence>
<dbReference type="PROSITE" id="PS51375">
    <property type="entry name" value="PPR"/>
    <property type="match status" value="1"/>
</dbReference>
<evidence type="ECO:0000256" key="4">
    <source>
        <dbReference type="SAM" id="MobiDB-lite"/>
    </source>
</evidence>
<dbReference type="InParanoid" id="A0A2P6N1T4"/>
<dbReference type="Gene3D" id="1.10.840.10">
    <property type="entry name" value="Ras guanine-nucleotide exchange factors catalytic domain"/>
    <property type="match status" value="1"/>
</dbReference>
<dbReference type="GO" id="GO:0005085">
    <property type="term" value="F:guanyl-nucleotide exchange factor activity"/>
    <property type="evidence" value="ECO:0007669"/>
    <property type="project" value="UniProtKB-KW"/>
</dbReference>
<dbReference type="PANTHER" id="PTHR23113">
    <property type="entry name" value="GUANINE NUCLEOTIDE EXCHANGE FACTOR"/>
    <property type="match status" value="1"/>
</dbReference>
<feature type="domain" description="Ras-GEF" evidence="5">
    <location>
        <begin position="781"/>
        <end position="1016"/>
    </location>
</feature>
<keyword evidence="7" id="KW-1185">Reference proteome</keyword>
<dbReference type="OrthoDB" id="546434at2759"/>
<evidence type="ECO:0000313" key="7">
    <source>
        <dbReference type="Proteomes" id="UP000241769"/>
    </source>
</evidence>
<dbReference type="InterPro" id="IPR011990">
    <property type="entry name" value="TPR-like_helical_dom_sf"/>
</dbReference>
<evidence type="ECO:0000313" key="6">
    <source>
        <dbReference type="EMBL" id="PRP77928.1"/>
    </source>
</evidence>
<feature type="compositionally biased region" description="Low complexity" evidence="4">
    <location>
        <begin position="1041"/>
        <end position="1050"/>
    </location>
</feature>
<dbReference type="AlphaFoldDB" id="A0A2P6N1T4"/>
<dbReference type="PROSITE" id="PS50009">
    <property type="entry name" value="RASGEF_CAT"/>
    <property type="match status" value="1"/>
</dbReference>
<protein>
    <submittedName>
        <fullName evidence="6">Guanine nucleotide exchange factor</fullName>
    </submittedName>
</protein>
<gene>
    <name evidence="6" type="ORF">PROFUN_08462</name>
</gene>
<dbReference type="NCBIfam" id="TIGR00756">
    <property type="entry name" value="PPR"/>
    <property type="match status" value="1"/>
</dbReference>
<dbReference type="SMART" id="SM00147">
    <property type="entry name" value="RasGEF"/>
    <property type="match status" value="1"/>
</dbReference>
<dbReference type="InterPro" id="IPR008937">
    <property type="entry name" value="Ras-like_GEF"/>
</dbReference>
<dbReference type="STRING" id="1890364.A0A2P6N1T4"/>
<proteinExistence type="predicted"/>
<feature type="region of interest" description="Disordered" evidence="4">
    <location>
        <begin position="1017"/>
        <end position="1078"/>
    </location>
</feature>
<dbReference type="InterPro" id="IPR001895">
    <property type="entry name" value="RASGEF_cat_dom"/>
</dbReference>
<keyword evidence="1 2" id="KW-0344">Guanine-nucleotide releasing factor</keyword>
<evidence type="ECO:0000256" key="1">
    <source>
        <dbReference type="ARBA" id="ARBA00022658"/>
    </source>
</evidence>
<dbReference type="Proteomes" id="UP000241769">
    <property type="component" value="Unassembled WGS sequence"/>
</dbReference>
<name>A0A2P6N1T4_9EUKA</name>
<evidence type="ECO:0000256" key="2">
    <source>
        <dbReference type="PROSITE-ProRule" id="PRU00168"/>
    </source>
</evidence>
<organism evidence="6 7">
    <name type="scientific">Planoprotostelium fungivorum</name>
    <dbReference type="NCBI Taxonomy" id="1890364"/>
    <lineage>
        <taxon>Eukaryota</taxon>
        <taxon>Amoebozoa</taxon>
        <taxon>Evosea</taxon>
        <taxon>Variosea</taxon>
        <taxon>Cavosteliida</taxon>
        <taxon>Cavosteliaceae</taxon>
        <taxon>Planoprotostelium</taxon>
    </lineage>
</organism>
<evidence type="ECO:0000259" key="5">
    <source>
        <dbReference type="PROSITE" id="PS50009"/>
    </source>
</evidence>
<evidence type="ECO:0000256" key="3">
    <source>
        <dbReference type="PROSITE-ProRule" id="PRU00708"/>
    </source>
</evidence>
<dbReference type="InterPro" id="IPR023578">
    <property type="entry name" value="Ras_GEF_dom_sf"/>
</dbReference>
<dbReference type="Pfam" id="PF01535">
    <property type="entry name" value="PPR"/>
    <property type="match status" value="1"/>
</dbReference>
<dbReference type="GO" id="GO:0007264">
    <property type="term" value="P:small GTPase-mediated signal transduction"/>
    <property type="evidence" value="ECO:0007669"/>
    <property type="project" value="InterPro"/>
</dbReference>
<feature type="compositionally biased region" description="Basic and acidic residues" evidence="4">
    <location>
        <begin position="1065"/>
        <end position="1074"/>
    </location>
</feature>
<dbReference type="Gene3D" id="1.25.40.10">
    <property type="entry name" value="Tetratricopeptide repeat domain"/>
    <property type="match status" value="1"/>
</dbReference>
<dbReference type="InterPro" id="IPR002885">
    <property type="entry name" value="PPR_rpt"/>
</dbReference>
<dbReference type="SUPFAM" id="SSF48366">
    <property type="entry name" value="Ras GEF"/>
    <property type="match status" value="1"/>
</dbReference>
<dbReference type="EMBL" id="MDYQ01000250">
    <property type="protein sequence ID" value="PRP77928.1"/>
    <property type="molecule type" value="Genomic_DNA"/>
</dbReference>